<keyword evidence="11" id="KW-0456">Lyase</keyword>
<evidence type="ECO:0000256" key="3">
    <source>
        <dbReference type="ARBA" id="ARBA00008750"/>
    </source>
</evidence>
<dbReference type="CDD" id="cd06558">
    <property type="entry name" value="crotonase-like"/>
    <property type="match status" value="1"/>
</dbReference>
<dbReference type="SUPFAM" id="SSF48179">
    <property type="entry name" value="6-phosphogluconate dehydrogenase C-terminal domain-like"/>
    <property type="match status" value="2"/>
</dbReference>
<keyword evidence="10" id="KW-0413">Isomerase</keyword>
<dbReference type="GO" id="GO:0004300">
    <property type="term" value="F:enoyl-CoA hydratase activity"/>
    <property type="evidence" value="ECO:0007669"/>
    <property type="project" value="UniProtKB-ARBA"/>
</dbReference>
<feature type="domain" description="3-hydroxyacyl-CoA dehydrogenase C-terminal" evidence="15">
    <location>
        <begin position="603"/>
        <end position="689"/>
    </location>
</feature>
<comment type="subcellular location">
    <subcellularLocation>
        <location evidence="1">Peroxisome</location>
    </subcellularLocation>
</comment>
<dbReference type="Proteomes" id="UP001069090">
    <property type="component" value="Unassembled WGS sequence"/>
</dbReference>
<dbReference type="GO" id="GO:0016042">
    <property type="term" value="P:lipid catabolic process"/>
    <property type="evidence" value="ECO:0007669"/>
    <property type="project" value="UniProtKB-KW"/>
</dbReference>
<keyword evidence="12" id="KW-0511">Multifunctional enzyme</keyword>
<comment type="caution">
    <text evidence="17">The sequence shown here is derived from an EMBL/GenBank/DDBJ whole genome shotgun (WGS) entry which is preliminary data.</text>
</comment>
<dbReference type="Gene3D" id="3.40.50.720">
    <property type="entry name" value="NAD(P)-binding Rossmann-like Domain"/>
    <property type="match status" value="1"/>
</dbReference>
<dbReference type="InterPro" id="IPR006176">
    <property type="entry name" value="3-OHacyl-CoA_DH_NAD-bd"/>
</dbReference>
<evidence type="ECO:0000256" key="10">
    <source>
        <dbReference type="ARBA" id="ARBA00023235"/>
    </source>
</evidence>
<keyword evidence="9" id="KW-0576">Peroxisome</keyword>
<proteinExistence type="inferred from homology"/>
<accession>A0A9J6RNK3</accession>
<name>A0A9J6RNK3_9GAMM</name>
<dbReference type="FunFam" id="3.40.50.720:FF:000009">
    <property type="entry name" value="Fatty oxidation complex, alpha subunit"/>
    <property type="match status" value="1"/>
</dbReference>
<evidence type="ECO:0000256" key="2">
    <source>
        <dbReference type="ARBA" id="ARBA00005005"/>
    </source>
</evidence>
<feature type="domain" description="3-hydroxyacyl-CoA dehydrogenase NAD binding" evidence="16">
    <location>
        <begin position="294"/>
        <end position="469"/>
    </location>
</feature>
<dbReference type="FunFam" id="1.10.1040.50:FF:000006">
    <property type="entry name" value="Peroxisomal bifunctional enzyme"/>
    <property type="match status" value="1"/>
</dbReference>
<keyword evidence="6" id="KW-0560">Oxidoreductase</keyword>
<keyword evidence="4" id="KW-0276">Fatty acid metabolism</keyword>
<dbReference type="Pfam" id="PF00378">
    <property type="entry name" value="ECH_1"/>
    <property type="match status" value="1"/>
</dbReference>
<evidence type="ECO:0000259" key="15">
    <source>
        <dbReference type="Pfam" id="PF00725"/>
    </source>
</evidence>
<dbReference type="Gene3D" id="3.90.226.10">
    <property type="entry name" value="2-enoyl-CoA Hydratase, Chain A, domain 1"/>
    <property type="match status" value="1"/>
</dbReference>
<dbReference type="GO" id="GO:0016853">
    <property type="term" value="F:isomerase activity"/>
    <property type="evidence" value="ECO:0007669"/>
    <property type="project" value="UniProtKB-KW"/>
</dbReference>
<evidence type="ECO:0000313" key="17">
    <source>
        <dbReference type="EMBL" id="MCZ0866310.1"/>
    </source>
</evidence>
<dbReference type="GO" id="GO:0003857">
    <property type="term" value="F:(3S)-3-hydroxyacyl-CoA dehydrogenase (NAD+) activity"/>
    <property type="evidence" value="ECO:0007669"/>
    <property type="project" value="UniProtKB-EC"/>
</dbReference>
<evidence type="ECO:0000256" key="6">
    <source>
        <dbReference type="ARBA" id="ARBA00023002"/>
    </source>
</evidence>
<evidence type="ECO:0000256" key="11">
    <source>
        <dbReference type="ARBA" id="ARBA00023239"/>
    </source>
</evidence>
<evidence type="ECO:0000313" key="18">
    <source>
        <dbReference type="Proteomes" id="UP001069090"/>
    </source>
</evidence>
<dbReference type="InterPro" id="IPR006108">
    <property type="entry name" value="3HC_DH_C"/>
</dbReference>
<dbReference type="InterPro" id="IPR029045">
    <property type="entry name" value="ClpP/crotonase-like_dom_sf"/>
</dbReference>
<evidence type="ECO:0000256" key="13">
    <source>
        <dbReference type="ARBA" id="ARBA00049556"/>
    </source>
</evidence>
<comment type="similarity">
    <text evidence="14">Belongs to the enoyl-CoA hydratase/isomerase family.</text>
</comment>
<comment type="pathway">
    <text evidence="2">Lipid metabolism; fatty acid beta-oxidation.</text>
</comment>
<reference evidence="17 18" key="1">
    <citation type="submission" date="2022-12" db="EMBL/GenBank/DDBJ databases">
        <title>Dasania phycosphaerae sp. nov., isolated from particulate material of the south coast of Korea.</title>
        <authorList>
            <person name="Jiang Y."/>
        </authorList>
    </citation>
    <scope>NUCLEOTIDE SEQUENCE [LARGE SCALE GENOMIC DNA]</scope>
    <source>
        <strain evidence="17 18">GY-19</strain>
    </source>
</reference>
<evidence type="ECO:0000259" key="16">
    <source>
        <dbReference type="Pfam" id="PF02737"/>
    </source>
</evidence>
<evidence type="ECO:0000256" key="14">
    <source>
        <dbReference type="RuleBase" id="RU003707"/>
    </source>
</evidence>
<keyword evidence="7" id="KW-0520">NAD</keyword>
<evidence type="ECO:0000256" key="7">
    <source>
        <dbReference type="ARBA" id="ARBA00023027"/>
    </source>
</evidence>
<sequence length="697" mass="75261">MAVSYELIGETGVITIDNPPVNALSHVVREGVKNAVIAAQSDSSKSVVILCSGRTFIAGADISEFGKPAIPPSLPQVLSVIESSEKPVIAALHGSALGGGFELALACHYRCASSPAKVGLPEVKLGLLPGAGGTQRVPRLAGVEAALDLITSGKPISTDKANKLGLVDRIITGDLREGALEYAQEVVLGDVELRKARNISISPKEVPEGIFEFYKIKLGKRARGQLAPQSIVTCIQAAVELPMDEGLNKERELFLECLDSEQSAALRHMFFAERTAPKIKGLAEGIEPRAISRVAIIGGGTMGCGIAMCFANAGIPVTLLEISADALGRGLQIIDRNYDLSVKKGVFSSEDGILKKGFITGTTQYEDLSDCDLVIEAVFESFEVKKEVFSRLDKVCKPEAILATNTSYLDVNAIAEITSRPENVVGLHFFSPANIMKLLEVVRGEKTSDEVLATAMDIAKKIRKVPVLAGVCFGFIGNRMLRQYVRETQLCLIEGASPEQIDQVMEGWGMAMGPLAVGDLSGLDVAYKARQSLSDQEKGDPKTYCIADALVEKGRLGQKVGKGYYLYVANNRGRTSDPEVLEIINGQALKHGVVRREISDGEILMRLTLALINEGFKILEEGIAQRPSDIDAVYVFGYGFPAFRGGPMFYADQLGLKKVYEMICKLQETNGYQYWVPANLLEELAHSNKTLAEWADS</sequence>
<comment type="catalytic activity">
    <reaction evidence="13">
        <text>a (3S)-3-hydroxyacyl-CoA + NAD(+) = a 3-oxoacyl-CoA + NADH + H(+)</text>
        <dbReference type="Rhea" id="RHEA:22432"/>
        <dbReference type="ChEBI" id="CHEBI:15378"/>
        <dbReference type="ChEBI" id="CHEBI:57318"/>
        <dbReference type="ChEBI" id="CHEBI:57540"/>
        <dbReference type="ChEBI" id="CHEBI:57945"/>
        <dbReference type="ChEBI" id="CHEBI:90726"/>
        <dbReference type="EC" id="1.1.1.35"/>
    </reaction>
</comment>
<dbReference type="GO" id="GO:0070403">
    <property type="term" value="F:NAD+ binding"/>
    <property type="evidence" value="ECO:0007669"/>
    <property type="project" value="InterPro"/>
</dbReference>
<dbReference type="InterPro" id="IPR001753">
    <property type="entry name" value="Enoyl-CoA_hydra/iso"/>
</dbReference>
<dbReference type="AlphaFoldDB" id="A0A9J6RNK3"/>
<dbReference type="InterPro" id="IPR008927">
    <property type="entry name" value="6-PGluconate_DH-like_C_sf"/>
</dbReference>
<dbReference type="SUPFAM" id="SSF51735">
    <property type="entry name" value="NAD(P)-binding Rossmann-fold domains"/>
    <property type="match status" value="1"/>
</dbReference>
<feature type="domain" description="3-hydroxyacyl-CoA dehydrogenase C-terminal" evidence="15">
    <location>
        <begin position="474"/>
        <end position="567"/>
    </location>
</feature>
<keyword evidence="18" id="KW-1185">Reference proteome</keyword>
<protein>
    <submittedName>
        <fullName evidence="17">3-hydroxyacyl-CoA dehydrogenase NAD-binding domain-containing protein</fullName>
    </submittedName>
</protein>
<dbReference type="InterPro" id="IPR018376">
    <property type="entry name" value="Enoyl-CoA_hyd/isom_CS"/>
</dbReference>
<evidence type="ECO:0000256" key="8">
    <source>
        <dbReference type="ARBA" id="ARBA00023098"/>
    </source>
</evidence>
<dbReference type="SUPFAM" id="SSF52096">
    <property type="entry name" value="ClpP/crotonase"/>
    <property type="match status" value="1"/>
</dbReference>
<dbReference type="PANTHER" id="PTHR23309">
    <property type="entry name" value="3-HYDROXYACYL-COA DEHYROGENASE"/>
    <property type="match status" value="1"/>
</dbReference>
<evidence type="ECO:0000256" key="1">
    <source>
        <dbReference type="ARBA" id="ARBA00004275"/>
    </source>
</evidence>
<organism evidence="17 18">
    <name type="scientific">Dasania phycosphaerae</name>
    <dbReference type="NCBI Taxonomy" id="2950436"/>
    <lineage>
        <taxon>Bacteria</taxon>
        <taxon>Pseudomonadati</taxon>
        <taxon>Pseudomonadota</taxon>
        <taxon>Gammaproteobacteria</taxon>
        <taxon>Cellvibrionales</taxon>
        <taxon>Spongiibacteraceae</taxon>
        <taxon>Dasania</taxon>
    </lineage>
</organism>
<dbReference type="Pfam" id="PF00725">
    <property type="entry name" value="3HCDH"/>
    <property type="match status" value="2"/>
</dbReference>
<keyword evidence="8" id="KW-0443">Lipid metabolism</keyword>
<dbReference type="InterPro" id="IPR036291">
    <property type="entry name" value="NAD(P)-bd_dom_sf"/>
</dbReference>
<comment type="similarity">
    <text evidence="3">In the N-terminal section; belongs to the enoyl-CoA hydratase/isomerase family.</text>
</comment>
<dbReference type="PROSITE" id="PS00166">
    <property type="entry name" value="ENOYL_COA_HYDRATASE"/>
    <property type="match status" value="1"/>
</dbReference>
<evidence type="ECO:0000256" key="9">
    <source>
        <dbReference type="ARBA" id="ARBA00023140"/>
    </source>
</evidence>
<evidence type="ECO:0000256" key="5">
    <source>
        <dbReference type="ARBA" id="ARBA00022963"/>
    </source>
</evidence>
<evidence type="ECO:0000256" key="4">
    <source>
        <dbReference type="ARBA" id="ARBA00022832"/>
    </source>
</evidence>
<dbReference type="RefSeq" id="WP_258332474.1">
    <property type="nucleotide sequence ID" value="NZ_JAPTGG010000011.1"/>
</dbReference>
<dbReference type="Pfam" id="PF02737">
    <property type="entry name" value="3HCDH_N"/>
    <property type="match status" value="1"/>
</dbReference>
<keyword evidence="5" id="KW-0442">Lipid degradation</keyword>
<dbReference type="GO" id="GO:0006631">
    <property type="term" value="P:fatty acid metabolic process"/>
    <property type="evidence" value="ECO:0007669"/>
    <property type="project" value="UniProtKB-KW"/>
</dbReference>
<dbReference type="Gene3D" id="1.10.1040.50">
    <property type="match status" value="1"/>
</dbReference>
<gene>
    <name evidence="17" type="ORF">O0V09_13950</name>
</gene>
<dbReference type="EMBL" id="JAPTGG010000011">
    <property type="protein sequence ID" value="MCZ0866310.1"/>
    <property type="molecule type" value="Genomic_DNA"/>
</dbReference>
<evidence type="ECO:0000256" key="12">
    <source>
        <dbReference type="ARBA" id="ARBA00023268"/>
    </source>
</evidence>